<keyword evidence="4" id="KW-0862">Zinc</keyword>
<feature type="transmembrane region" description="Helical" evidence="7">
    <location>
        <begin position="1898"/>
        <end position="1915"/>
    </location>
</feature>
<keyword evidence="7" id="KW-0472">Membrane</keyword>
<evidence type="ECO:0000256" key="4">
    <source>
        <dbReference type="ARBA" id="ARBA00022833"/>
    </source>
</evidence>
<evidence type="ECO:0000256" key="5">
    <source>
        <dbReference type="PROSITE-ProRule" id="PRU00134"/>
    </source>
</evidence>
<name>A0AAI9Z1V1_9PEZI</name>
<accession>A0AAI9Z1V1</accession>
<feature type="compositionally biased region" description="Acidic residues" evidence="6">
    <location>
        <begin position="1"/>
        <end position="12"/>
    </location>
</feature>
<dbReference type="RefSeq" id="XP_060316294.1">
    <property type="nucleotide sequence ID" value="XM_060452336.1"/>
</dbReference>
<comment type="similarity">
    <text evidence="1">Belongs to the universal ribosomal protein uL10 family.</text>
</comment>
<keyword evidence="3 5" id="KW-0863">Zinc-finger</keyword>
<evidence type="ECO:0000256" key="2">
    <source>
        <dbReference type="ARBA" id="ARBA00022723"/>
    </source>
</evidence>
<feature type="region of interest" description="Disordered" evidence="6">
    <location>
        <begin position="91"/>
        <end position="116"/>
    </location>
</feature>
<keyword evidence="2" id="KW-0479">Metal-binding</keyword>
<keyword evidence="7" id="KW-0812">Transmembrane</keyword>
<dbReference type="InterPro" id="IPR043141">
    <property type="entry name" value="Ribosomal_uL10-like_sf"/>
</dbReference>
<feature type="domain" description="MYND-type" evidence="8">
    <location>
        <begin position="834"/>
        <end position="887"/>
    </location>
</feature>
<evidence type="ECO:0000259" key="8">
    <source>
        <dbReference type="PROSITE" id="PS50865"/>
    </source>
</evidence>
<evidence type="ECO:0000256" key="7">
    <source>
        <dbReference type="SAM" id="Phobius"/>
    </source>
</evidence>
<reference evidence="9 10" key="1">
    <citation type="submission" date="2016-10" db="EMBL/GenBank/DDBJ databases">
        <title>The genome sequence of Colletotrichum fioriniae PJ7.</title>
        <authorList>
            <person name="Baroncelli R."/>
        </authorList>
    </citation>
    <scope>NUCLEOTIDE SEQUENCE [LARGE SCALE GENOMIC DNA]</scope>
    <source>
        <strain evidence="9 10">IMI 309622</strain>
    </source>
</reference>
<dbReference type="PROSITE" id="PS50865">
    <property type="entry name" value="ZF_MYND_2"/>
    <property type="match status" value="1"/>
</dbReference>
<proteinExistence type="inferred from homology"/>
<dbReference type="InterPro" id="IPR047865">
    <property type="entry name" value="Ribosomal_uL10_bac_type"/>
</dbReference>
<dbReference type="SUPFAM" id="SSF160369">
    <property type="entry name" value="Ribosomal protein L10-like"/>
    <property type="match status" value="1"/>
</dbReference>
<evidence type="ECO:0000256" key="1">
    <source>
        <dbReference type="ARBA" id="ARBA00008889"/>
    </source>
</evidence>
<evidence type="ECO:0000256" key="6">
    <source>
        <dbReference type="SAM" id="MobiDB-lite"/>
    </source>
</evidence>
<feature type="transmembrane region" description="Helical" evidence="7">
    <location>
        <begin position="1921"/>
        <end position="1939"/>
    </location>
</feature>
<keyword evidence="7" id="KW-1133">Transmembrane helix</keyword>
<dbReference type="InterPro" id="IPR002893">
    <property type="entry name" value="Znf_MYND"/>
</dbReference>
<sequence>MVQPNNDEDDYVFPETTEVTNDERDHPLAVINNPASPISTGWAILWNSDSSSDATSEPIDMKTSPDRSLPALHHRTLHPKLESWLRPALSATIPSPRPAPTSQEALHQSEPTSSASQFFDSTARKLIDGEGRPARTLSVVNTISSEAGPSRRTPHRIGLSTGDLREQVLHSNRISKQDKALANEQYYRQLLRSRSVRSNYRVRDLREHAGKVPDPEWRWCGFPGCDNGACRYNFLLSWGTGYVITPLDSGRDCDILKDLLNAFGSQNWNYMAEPHSRVSFATSPPVRNAVGQFLIRFNHLQGAAGGWDRGDYQAAAIYFTDMRTQNFPVMHPHNIKRLHSEMDKELSRSDSAVAPWRLILQFIMHLEAWRQHQIKQGYPWDWPLYDALDMYRTILETYRQSIGKGFSTLKTEVQAEQDKAWVLWWDRHRPWTSCKVAFLSALEDANNIDRDRRLEVDPGGNNVSDAVVYEDPKMASSCLQEFPRASGSGDDGGPARKEPESFCCQLATSTPITHPEEFAKLLDLIVNQSKEKDPAAGIVFAFLNFPKSNCLFPLACLVHFFETFVPQPIITYLTSDSCLSAAKSIDTILMEAKKSEQGLYKDTKRSCFPSTGRNHFLRLMNASGPIPKGEKSAAGATRRGLPELDYILFQEDLPSYFDRSERYDSLPGDPVNYLFSALPQIQEDDAGFKGSNKSADYNRRFALALWPYANSSIEDIIAKSDDKAASDLWWAGRFAFSLWDRSDLSIRCSFTQLLGEIALYHNSEIVDNPAPVKPNHLCEAVDGGPCPGEAYVQKHKWLKYARWIHRGRKDEDADIKVRLGSKCDLNELLSIEKCVTCGHERKISRCGAKKPMHHCSGCYVEWFPHLRRTYCGPKCQKKDWKTHFEECQRHKHFIRAVWILKGIADKFMAATFSGQAVDISPIEVRDNKTKALDLNSVPRFAVTPAACAVGPWVGEQVFPLGKSYLADKRNEDRARALAWDAGDNLYYHLQTIIRQIVSPLCDDVVEMQMFLRNANSITSLAADRCREGPAINTAKGKDPMFWPHPVLNCRLKGSDDLFIIDLLGAKFGFNEILLPGEVWVKSRLAYCVGSTVVTDMTPHWFPREQQGLVSCRDEVAYTWRSCIKTYIAAKWPNVPGPFALSHLKEQLFRERTYMFMVHSDDIFREATNRLREERLFRQYLVHDPNPYSHEFAIGVTNCQKECDVYEKIWMDRRVFDVIVKGELSEQNQLLPAGSETIRLVALWVDRLIKHGQKVKFDSVGLLGPRMAKHYNICTTHSLDELREISTPWLLWHGISKDSSQKFFEQCKGIVTDYISSNAATPDQLLSKMASSDGLAKYLQTLSMEDAQEFLEIGSMIESPHNAASIKQLRKELEKQAGDKKMPPRLPQQAARVLRRLATTTSTPITRSFTTTTSFLAAPAAASLRLPADYVPATKPPSARPPETRKSQLIRTYTSLLRTTPLILFFQHSNLTADEWSAVRRELNSALIAATPAGTNSPLDGREVHLQVLRTRMFNVALKLAEFYDPEAAKAKAGTRTGPRGPLVHDLSMAAYEAMKDFEVPEDSAYAQISPLLCGPTAALVFPAVSPAHLAAALKILAPSPGKFAAPPRKKNPGYYEPLCQSALQKLLLVGGRVEGDVFDVDGVKWVGGIEGGLDGLRAQLVHMLQSAGLGLTTALEGGSKSLWLALEGRRTQLDDEGKPKESLNYLFMALKLVRLSRLSLDFTTSDEQHHDNISVRICLKNPAIVWYNIEAFPPNLCLALRNPAIPSSFPIHTTTTEPKTYIMDFAPYQSSPPERERALSPPLASPRASADIRRPFSPYGQPSPPPLQHPQPQRGWQPNLPGSYPTADAHREGVSEFDTSLGIRLDYEAALAYLAFPPLGAILLLIGERNSDYVRFHAWQSALLFTAVMIFHLVFLSWSKFLSWFFFIGDLFVMVWLALKAYQDADTLDRFEVPVLGALASRILDDE</sequence>
<dbReference type="EMBL" id="MOOE01000004">
    <property type="protein sequence ID" value="KAK1532170.1"/>
    <property type="molecule type" value="Genomic_DNA"/>
</dbReference>
<dbReference type="GO" id="GO:0008270">
    <property type="term" value="F:zinc ion binding"/>
    <property type="evidence" value="ECO:0007669"/>
    <property type="project" value="UniProtKB-KW"/>
</dbReference>
<evidence type="ECO:0000256" key="3">
    <source>
        <dbReference type="ARBA" id="ARBA00022771"/>
    </source>
</evidence>
<comment type="caution">
    <text evidence="9">The sequence shown here is derived from an EMBL/GenBank/DDBJ whole genome shotgun (WGS) entry which is preliminary data.</text>
</comment>
<dbReference type="Proteomes" id="UP001240678">
    <property type="component" value="Unassembled WGS sequence"/>
</dbReference>
<dbReference type="Gene3D" id="3.30.70.1730">
    <property type="match status" value="1"/>
</dbReference>
<organism evidence="9 10">
    <name type="scientific">Colletotrichum costaricense</name>
    <dbReference type="NCBI Taxonomy" id="1209916"/>
    <lineage>
        <taxon>Eukaryota</taxon>
        <taxon>Fungi</taxon>
        <taxon>Dikarya</taxon>
        <taxon>Ascomycota</taxon>
        <taxon>Pezizomycotina</taxon>
        <taxon>Sordariomycetes</taxon>
        <taxon>Hypocreomycetidae</taxon>
        <taxon>Glomerellales</taxon>
        <taxon>Glomerellaceae</taxon>
        <taxon>Colletotrichum</taxon>
        <taxon>Colletotrichum acutatum species complex</taxon>
    </lineage>
</organism>
<feature type="region of interest" description="Disordered" evidence="6">
    <location>
        <begin position="1"/>
        <end position="32"/>
    </location>
</feature>
<feature type="compositionally biased region" description="Polar residues" evidence="6">
    <location>
        <begin position="100"/>
        <end position="116"/>
    </location>
</feature>
<feature type="transmembrane region" description="Helical" evidence="7">
    <location>
        <begin position="1869"/>
        <end position="1886"/>
    </location>
</feature>
<evidence type="ECO:0000313" key="10">
    <source>
        <dbReference type="Proteomes" id="UP001240678"/>
    </source>
</evidence>
<feature type="region of interest" description="Disordered" evidence="6">
    <location>
        <begin position="50"/>
        <end position="70"/>
    </location>
</feature>
<keyword evidence="10" id="KW-1185">Reference proteome</keyword>
<gene>
    <name evidence="9" type="ORF">CCOS01_04153</name>
</gene>
<protein>
    <submittedName>
        <fullName evidence="9">MYND finger</fullName>
    </submittedName>
</protein>
<dbReference type="GeneID" id="85335883"/>
<evidence type="ECO:0000313" key="9">
    <source>
        <dbReference type="EMBL" id="KAK1532170.1"/>
    </source>
</evidence>
<dbReference type="SUPFAM" id="SSF144232">
    <property type="entry name" value="HIT/MYND zinc finger-like"/>
    <property type="match status" value="1"/>
</dbReference>
<dbReference type="Gene3D" id="6.10.140.2220">
    <property type="match status" value="1"/>
</dbReference>
<dbReference type="PANTHER" id="PTHR11560">
    <property type="entry name" value="39S RIBOSOMAL PROTEIN L10, MITOCHONDRIAL"/>
    <property type="match status" value="1"/>
</dbReference>
<feature type="region of interest" description="Disordered" evidence="6">
    <location>
        <begin position="1785"/>
        <end position="1842"/>
    </location>
</feature>